<evidence type="ECO:0000256" key="2">
    <source>
        <dbReference type="SAM" id="MobiDB-lite"/>
    </source>
</evidence>
<name>W5NIA4_LEPOC</name>
<dbReference type="GeneTree" id="ENSGT00940000175812"/>
<feature type="region of interest" description="Disordered" evidence="2">
    <location>
        <begin position="556"/>
        <end position="579"/>
    </location>
</feature>
<dbReference type="InterPro" id="IPR014720">
    <property type="entry name" value="dsRBD_dom"/>
</dbReference>
<dbReference type="eggNOG" id="ENOG502QR6P">
    <property type="taxonomic scope" value="Eukaryota"/>
</dbReference>
<dbReference type="CDD" id="cd00048">
    <property type="entry name" value="DSRM_SF"/>
    <property type="match status" value="1"/>
</dbReference>
<protein>
    <submittedName>
        <fullName evidence="5">Uncharacterized LOC107078057</fullName>
    </submittedName>
</protein>
<evidence type="ECO:0000313" key="5">
    <source>
        <dbReference type="Ensembl" id="ENSLOCP00000020363.1"/>
    </source>
</evidence>
<feature type="domain" description="Ig-like" evidence="4">
    <location>
        <begin position="397"/>
        <end position="487"/>
    </location>
</feature>
<evidence type="ECO:0000256" key="1">
    <source>
        <dbReference type="PROSITE-ProRule" id="PRU00266"/>
    </source>
</evidence>
<dbReference type="PROSITE" id="PS50835">
    <property type="entry name" value="IG_LIKE"/>
    <property type="match status" value="1"/>
</dbReference>
<dbReference type="EMBL" id="AHAT01033530">
    <property type="status" value="NOT_ANNOTATED_CDS"/>
    <property type="molecule type" value="Genomic_DNA"/>
</dbReference>
<dbReference type="AlphaFoldDB" id="W5NIA4"/>
<dbReference type="STRING" id="7918.ENSLOCP00000020363"/>
<dbReference type="OrthoDB" id="9934809at2759"/>
<evidence type="ECO:0000313" key="6">
    <source>
        <dbReference type="Proteomes" id="UP000018468"/>
    </source>
</evidence>
<evidence type="ECO:0000259" key="4">
    <source>
        <dbReference type="PROSITE" id="PS50835"/>
    </source>
</evidence>
<dbReference type="Pfam" id="PF15112">
    <property type="entry name" value="DUF4559"/>
    <property type="match status" value="1"/>
</dbReference>
<dbReference type="SUPFAM" id="SSF54768">
    <property type="entry name" value="dsRNA-binding domain-like"/>
    <property type="match status" value="5"/>
</dbReference>
<dbReference type="SMART" id="SM00358">
    <property type="entry name" value="DSRM"/>
    <property type="match status" value="4"/>
</dbReference>
<dbReference type="InterPro" id="IPR027897">
    <property type="entry name" value="DUF4559"/>
</dbReference>
<feature type="compositionally biased region" description="Polar residues" evidence="2">
    <location>
        <begin position="569"/>
        <end position="579"/>
    </location>
</feature>
<dbReference type="Ensembl" id="ENSLOCT00000020397.1">
    <property type="protein sequence ID" value="ENSLOCP00000020363.1"/>
    <property type="gene ID" value="ENSLOCG00000016484.1"/>
</dbReference>
<reference evidence="5" key="2">
    <citation type="submission" date="2025-08" db="UniProtKB">
        <authorList>
            <consortium name="Ensembl"/>
        </authorList>
    </citation>
    <scope>IDENTIFICATION</scope>
</reference>
<dbReference type="PROSITE" id="PS50137">
    <property type="entry name" value="DS_RBD"/>
    <property type="match status" value="1"/>
</dbReference>
<dbReference type="GeneID" id="107078057"/>
<dbReference type="Proteomes" id="UP000018468">
    <property type="component" value="Linkage group LG8"/>
</dbReference>
<accession>W5NIA4</accession>
<dbReference type="InParanoid" id="W5NIA4"/>
<organism evidence="5 6">
    <name type="scientific">Lepisosteus oculatus</name>
    <name type="common">Spotted gar</name>
    <dbReference type="NCBI Taxonomy" id="7918"/>
    <lineage>
        <taxon>Eukaryota</taxon>
        <taxon>Metazoa</taxon>
        <taxon>Chordata</taxon>
        <taxon>Craniata</taxon>
        <taxon>Vertebrata</taxon>
        <taxon>Euteleostomi</taxon>
        <taxon>Actinopterygii</taxon>
        <taxon>Neopterygii</taxon>
        <taxon>Holostei</taxon>
        <taxon>Semionotiformes</taxon>
        <taxon>Lepisosteidae</taxon>
        <taxon>Lepisosteus</taxon>
    </lineage>
</organism>
<proteinExistence type="predicted"/>
<dbReference type="GO" id="GO:0003723">
    <property type="term" value="F:RNA binding"/>
    <property type="evidence" value="ECO:0007669"/>
    <property type="project" value="UniProtKB-UniRule"/>
</dbReference>
<dbReference type="KEGG" id="loc:107078057"/>
<reference evidence="6" key="1">
    <citation type="submission" date="2011-12" db="EMBL/GenBank/DDBJ databases">
        <title>The Draft Genome of Lepisosteus oculatus.</title>
        <authorList>
            <consortium name="The Broad Institute Genome Assembly &amp; Analysis Group"/>
            <consortium name="Computational R&amp;D Group"/>
            <consortium name="and Sequencing Platform"/>
            <person name="Di Palma F."/>
            <person name="Alfoldi J."/>
            <person name="Johnson J."/>
            <person name="Berlin A."/>
            <person name="Gnerre S."/>
            <person name="Jaffe D."/>
            <person name="MacCallum I."/>
            <person name="Young S."/>
            <person name="Walker B.J."/>
            <person name="Lander E.S."/>
            <person name="Lindblad-Toh K."/>
        </authorList>
    </citation>
    <scope>NUCLEOTIDE SEQUENCE [LARGE SCALE GENOMIC DNA]</scope>
</reference>
<dbReference type="Bgee" id="ENSLOCG00000016484">
    <property type="expression patterns" value="Expressed in muscle tissue and 11 other cell types or tissues"/>
</dbReference>
<dbReference type="PANTHER" id="PTHR35083:SF3">
    <property type="entry name" value="SI:CH211-91P5.3"/>
    <property type="match status" value="1"/>
</dbReference>
<dbReference type="InterPro" id="IPR007110">
    <property type="entry name" value="Ig-like_dom"/>
</dbReference>
<dbReference type="Gene3D" id="3.30.160.20">
    <property type="match status" value="5"/>
</dbReference>
<feature type="region of interest" description="Disordered" evidence="2">
    <location>
        <begin position="388"/>
        <end position="407"/>
    </location>
</feature>
<sequence>MSTVDRLNDTEYINWLKLGVCLMEIRPLLSALIETRLEDFHLKLKEKRNDKRCSSRCSVAKDQKLTHLCEICREWSTVIKSYHKKPKSYIYWNNCKPFRWCDDALEVAKAYMPSRQEDNNQMSDFDIAALLVLMKQCTHFEKLVPESVLDKIQDIRNTLMHSPDMKISSTDAEGFFKDIFMFFEAMKSTDPLLEETVCEVENKTHKICRSPLNISLREDLKNREIAVFKENILALHTGADKDSFQKVNLILLRRQEWCIQNGNPQGLAELLNKVRDELKKDFTEIKQKVDCIDHKLQNIDERVAQLEDPQNPKKLVMYKNDLISLAQKKRWETPLFSEDIKNYGYVGKVRVNGVEYKGETVYPSKVDAHQEVSKIALEELKNELEKQERSVIPHPRPMLNLPSDDKDGKRFSSEVTCELKGTFVKSSGSTEEEAIQSSYRRIGLALGFLNPNSDVSQAKNIVQETSRSDLVISEDSTKEGDVYTCKLKLNGNCQFKGQGDDKKQAEKNAAKKAFMALVAMNQVQEEQLDLTEDSKLDYKGKLQSFFQKKKLPLPSYDTKESGSRAAGISTENETNLPNHSAENIGKSFIASVTVRMRDVRISTDNSFTIEEEAKQSAFTKLGFVLGANESEENAERFVQEYFSKSKENKIQIGYEHVQNTLACVLTFTVQCTFTGQDHASSRKSAHENAAKEGLRRLAPVSEFHTGTSFEPMVNYRNRLQELFQKANQELPTYEIIHNNAVEEFRSTVTIYIKELDFPEEYDSEHKAVEEACKKLDLVLNSAMDRSQLSASKARIFECLGKDSVKEKIVKVANKYKCQLILNTPLSFEDEESAASKTSAEQQVAWSALQKLRPLLRWNDSNPTILKKNYKGALQELVQEKGQTLPSYSTRCIYGSPSNKTDRRSVNPVPIKNMLPISCYITEDEERPKTVEELTVALAKHNIQKYFTYSICKGYASSVIISKKNIMLESLEWCDTEEEALNTSYKMLGRTLYDLGQISDRIETRDEIKNLFERKQLPRPQETWKRKDNELMCCLEFSMNLSFKGYGKEGKMAKEDAAKNAFAKLAPILKWDTNENDKGPAERYVEILERHLRNDCQYEESSCDLYSGDVVFSFRDFTVCTKQTHPSKRAAQKEVCERLASVLGLNVSDISNKIPLKNRIQEWFQKDNLPIPKYEDDAVAGGGFKCKTTFTAKVVVREKDCLPTPDLLEEVLHKSALQRLKLLELF</sequence>
<dbReference type="HOGENOM" id="CLU_275075_0_0_1"/>
<keyword evidence="6" id="KW-1185">Reference proteome</keyword>
<keyword evidence="1" id="KW-0694">RNA-binding</keyword>
<feature type="domain" description="DRBM" evidence="3">
    <location>
        <begin position="483"/>
        <end position="519"/>
    </location>
</feature>
<reference evidence="5" key="3">
    <citation type="submission" date="2025-09" db="UniProtKB">
        <authorList>
            <consortium name="Ensembl"/>
        </authorList>
    </citation>
    <scope>IDENTIFICATION</scope>
</reference>
<dbReference type="PANTHER" id="PTHR35083">
    <property type="entry name" value="RGD1565685 PROTEIN"/>
    <property type="match status" value="1"/>
</dbReference>
<evidence type="ECO:0000259" key="3">
    <source>
        <dbReference type="PROSITE" id="PS50137"/>
    </source>
</evidence>